<evidence type="ECO:0000313" key="3">
    <source>
        <dbReference type="Proteomes" id="UP000315471"/>
    </source>
</evidence>
<dbReference type="EMBL" id="SJPY01000006">
    <property type="protein sequence ID" value="TWU39147.1"/>
    <property type="molecule type" value="Genomic_DNA"/>
</dbReference>
<dbReference type="AlphaFoldDB" id="A0A5C6DT95"/>
<gene>
    <name evidence="2" type="ORF">Q31b_42320</name>
</gene>
<organism evidence="2 3">
    <name type="scientific">Novipirellula aureliae</name>
    <dbReference type="NCBI Taxonomy" id="2527966"/>
    <lineage>
        <taxon>Bacteria</taxon>
        <taxon>Pseudomonadati</taxon>
        <taxon>Planctomycetota</taxon>
        <taxon>Planctomycetia</taxon>
        <taxon>Pirellulales</taxon>
        <taxon>Pirellulaceae</taxon>
        <taxon>Novipirellula</taxon>
    </lineage>
</organism>
<evidence type="ECO:0000256" key="1">
    <source>
        <dbReference type="SAM" id="MobiDB-lite"/>
    </source>
</evidence>
<dbReference type="Proteomes" id="UP000315471">
    <property type="component" value="Unassembled WGS sequence"/>
</dbReference>
<feature type="region of interest" description="Disordered" evidence="1">
    <location>
        <begin position="175"/>
        <end position="202"/>
    </location>
</feature>
<sequence length="202" mass="22661">MSTTVSPQLDAARTIAAERESKALNEKAKQLELARKIAIAIVDEKRPPSPNEIVAACDDLGVSVDWMDECVNAYERRQQWHELQAEIQTVSDEILDNNMRRREARTQVDTLEKEHSALAHRIETSDFVGMSLEDKIAFHSKARMMRGECYSLNDIIRLRSAETKRLESVVEKLRSKASAIDPGSDPGSGLESPQDFALPAVR</sequence>
<reference evidence="2 3" key="1">
    <citation type="submission" date="2019-02" db="EMBL/GenBank/DDBJ databases">
        <title>Deep-cultivation of Planctomycetes and their phenomic and genomic characterization uncovers novel biology.</title>
        <authorList>
            <person name="Wiegand S."/>
            <person name="Jogler M."/>
            <person name="Boedeker C."/>
            <person name="Pinto D."/>
            <person name="Vollmers J."/>
            <person name="Rivas-Marin E."/>
            <person name="Kohn T."/>
            <person name="Peeters S.H."/>
            <person name="Heuer A."/>
            <person name="Rast P."/>
            <person name="Oberbeckmann S."/>
            <person name="Bunk B."/>
            <person name="Jeske O."/>
            <person name="Meyerdierks A."/>
            <person name="Storesund J.E."/>
            <person name="Kallscheuer N."/>
            <person name="Luecker S."/>
            <person name="Lage O.M."/>
            <person name="Pohl T."/>
            <person name="Merkel B.J."/>
            <person name="Hornburger P."/>
            <person name="Mueller R.-W."/>
            <person name="Bruemmer F."/>
            <person name="Labrenz M."/>
            <person name="Spormann A.M."/>
            <person name="Op Den Camp H."/>
            <person name="Overmann J."/>
            <person name="Amann R."/>
            <person name="Jetten M.S.M."/>
            <person name="Mascher T."/>
            <person name="Medema M.H."/>
            <person name="Devos D.P."/>
            <person name="Kaster A.-K."/>
            <person name="Ovreas L."/>
            <person name="Rohde M."/>
            <person name="Galperin M.Y."/>
            <person name="Jogler C."/>
        </authorList>
    </citation>
    <scope>NUCLEOTIDE SEQUENCE [LARGE SCALE GENOMIC DNA]</scope>
    <source>
        <strain evidence="2 3">Q31b</strain>
    </source>
</reference>
<keyword evidence="3" id="KW-1185">Reference proteome</keyword>
<evidence type="ECO:0000313" key="2">
    <source>
        <dbReference type="EMBL" id="TWU39147.1"/>
    </source>
</evidence>
<evidence type="ECO:0008006" key="4">
    <source>
        <dbReference type="Google" id="ProtNLM"/>
    </source>
</evidence>
<comment type="caution">
    <text evidence="2">The sequence shown here is derived from an EMBL/GenBank/DDBJ whole genome shotgun (WGS) entry which is preliminary data.</text>
</comment>
<accession>A0A5C6DT95</accession>
<name>A0A5C6DT95_9BACT</name>
<dbReference type="RefSeq" id="WP_146601392.1">
    <property type="nucleotide sequence ID" value="NZ_SJPY01000006.1"/>
</dbReference>
<proteinExistence type="predicted"/>
<protein>
    <recommendedName>
        <fullName evidence="4">Chromosome partition protein Smc</fullName>
    </recommendedName>
</protein>